<evidence type="ECO:0000313" key="5">
    <source>
        <dbReference type="Proteomes" id="UP000248790"/>
    </source>
</evidence>
<sequence>MIASITRWCLLLSVLLLNRPALAQTDAEYRENLEQASFQLIKTTVEFLTTDRQTFPNVQTTQCNCDSYDSLKAFIKQNDLVGADKLVDESKRRAAQHIAQINQPRTALNEVKEFLIQKIASGNRAERKNLPTYAAFEAALDDIINRTVSPETATAVSQKPATVSESAGLPDTLETPSPPITSTPTTQSNWISMAGIALFLSILSLIGVAFLIYTALKNQKPDQSARDIQFDSQLAKLADRVTKLEVRKNQPNESFQVNSQLEALERAVRQLEQNRAEKPATPAPAPKVPLEVVPPAPGSPEESEAAGRPMNRYRTPSVEPPKPSVFYARTADLGDGFSAGGLLTKPERDTVFDVVLENDTLATYQISENPDAQRLALSDPYSYLNDACEYLTQPNPTSRIRTEQAGRLSLQGDKWKIIEKAKIRFIS</sequence>
<comment type="caution">
    <text evidence="4">The sequence shown here is derived from an EMBL/GenBank/DDBJ whole genome shotgun (WGS) entry which is preliminary data.</text>
</comment>
<dbReference type="RefSeq" id="WP_111627163.1">
    <property type="nucleotide sequence ID" value="NZ_QLMC01000001.1"/>
</dbReference>
<keyword evidence="5" id="KW-1185">Reference proteome</keyword>
<evidence type="ECO:0000256" key="3">
    <source>
        <dbReference type="SAM" id="SignalP"/>
    </source>
</evidence>
<evidence type="ECO:0000313" key="4">
    <source>
        <dbReference type="EMBL" id="RAK03013.1"/>
    </source>
</evidence>
<feature type="signal peptide" evidence="3">
    <location>
        <begin position="1"/>
        <end position="23"/>
    </location>
</feature>
<keyword evidence="2" id="KW-0812">Transmembrane</keyword>
<evidence type="ECO:0000256" key="2">
    <source>
        <dbReference type="SAM" id="Phobius"/>
    </source>
</evidence>
<feature type="transmembrane region" description="Helical" evidence="2">
    <location>
        <begin position="190"/>
        <end position="216"/>
    </location>
</feature>
<accession>A0A327XAW7</accession>
<organism evidence="4 5">
    <name type="scientific">Larkinella arboricola</name>
    <dbReference type="NCBI Taxonomy" id="643671"/>
    <lineage>
        <taxon>Bacteria</taxon>
        <taxon>Pseudomonadati</taxon>
        <taxon>Bacteroidota</taxon>
        <taxon>Cytophagia</taxon>
        <taxon>Cytophagales</taxon>
        <taxon>Spirosomataceae</taxon>
        <taxon>Larkinella</taxon>
    </lineage>
</organism>
<evidence type="ECO:0000256" key="1">
    <source>
        <dbReference type="SAM" id="MobiDB-lite"/>
    </source>
</evidence>
<dbReference type="OrthoDB" id="756885at2"/>
<protein>
    <submittedName>
        <fullName evidence="4">Uncharacterized protein</fullName>
    </submittedName>
</protein>
<feature type="compositionally biased region" description="Pro residues" evidence="1">
    <location>
        <begin position="281"/>
        <end position="298"/>
    </location>
</feature>
<dbReference type="EMBL" id="QLMC01000001">
    <property type="protein sequence ID" value="RAK03013.1"/>
    <property type="molecule type" value="Genomic_DNA"/>
</dbReference>
<keyword evidence="2" id="KW-0472">Membrane</keyword>
<feature type="region of interest" description="Disordered" evidence="1">
    <location>
        <begin position="273"/>
        <end position="323"/>
    </location>
</feature>
<proteinExistence type="predicted"/>
<feature type="chain" id="PRO_5016294822" evidence="3">
    <location>
        <begin position="24"/>
        <end position="427"/>
    </location>
</feature>
<name>A0A327XAW7_LARAB</name>
<reference evidence="4 5" key="1">
    <citation type="submission" date="2018-06" db="EMBL/GenBank/DDBJ databases">
        <title>Genomic Encyclopedia of Archaeal and Bacterial Type Strains, Phase II (KMG-II): from individual species to whole genera.</title>
        <authorList>
            <person name="Goeker M."/>
        </authorList>
    </citation>
    <scope>NUCLEOTIDE SEQUENCE [LARGE SCALE GENOMIC DNA]</scope>
    <source>
        <strain evidence="4 5">DSM 21851</strain>
    </source>
</reference>
<feature type="region of interest" description="Disordered" evidence="1">
    <location>
        <begin position="154"/>
        <end position="184"/>
    </location>
</feature>
<dbReference type="Proteomes" id="UP000248790">
    <property type="component" value="Unassembled WGS sequence"/>
</dbReference>
<gene>
    <name evidence="4" type="ORF">LX87_01135</name>
</gene>
<feature type="compositionally biased region" description="Polar residues" evidence="1">
    <location>
        <begin position="154"/>
        <end position="165"/>
    </location>
</feature>
<keyword evidence="3" id="KW-0732">Signal</keyword>
<dbReference type="AlphaFoldDB" id="A0A327XAW7"/>
<keyword evidence="2" id="KW-1133">Transmembrane helix</keyword>